<reference evidence="7 8" key="1">
    <citation type="submission" date="2018-01" db="EMBL/GenBank/DDBJ databases">
        <title>Genomic Encyclopedia of Type Strains, Phase III (KMG-III): the genomes of soil and plant-associated and newly described type strains.</title>
        <authorList>
            <person name="Whitman W."/>
        </authorList>
    </citation>
    <scope>NUCLEOTIDE SEQUENCE [LARGE SCALE GENOMIC DNA]</scope>
    <source>
        <strain evidence="7 8">JCM 18070</strain>
    </source>
</reference>
<evidence type="ECO:0000313" key="8">
    <source>
        <dbReference type="Proteomes" id="UP000237381"/>
    </source>
</evidence>
<dbReference type="InterPro" id="IPR050584">
    <property type="entry name" value="Cholesterol_7-desaturase"/>
</dbReference>
<keyword evidence="1" id="KW-0001">2Fe-2S</keyword>
<dbReference type="Proteomes" id="UP000237381">
    <property type="component" value="Unassembled WGS sequence"/>
</dbReference>
<proteinExistence type="predicted"/>
<evidence type="ECO:0000259" key="6">
    <source>
        <dbReference type="PROSITE" id="PS51296"/>
    </source>
</evidence>
<dbReference type="Pfam" id="PF00355">
    <property type="entry name" value="Rieske"/>
    <property type="match status" value="1"/>
</dbReference>
<dbReference type="SUPFAM" id="SSF50022">
    <property type="entry name" value="ISP domain"/>
    <property type="match status" value="1"/>
</dbReference>
<dbReference type="InterPro" id="IPR017941">
    <property type="entry name" value="Rieske_2Fe-2S"/>
</dbReference>
<dbReference type="GO" id="GO:0051537">
    <property type="term" value="F:2 iron, 2 sulfur cluster binding"/>
    <property type="evidence" value="ECO:0007669"/>
    <property type="project" value="UniProtKB-KW"/>
</dbReference>
<accession>A0A2S4LYE2</accession>
<dbReference type="PANTHER" id="PTHR21266:SF60">
    <property type="entry name" value="3-KETOSTEROID-9-ALPHA-MONOOXYGENASE, OXYGENASE COMPONENT"/>
    <property type="match status" value="1"/>
</dbReference>
<evidence type="ECO:0000256" key="5">
    <source>
        <dbReference type="ARBA" id="ARBA00023014"/>
    </source>
</evidence>
<feature type="domain" description="Rieske" evidence="6">
    <location>
        <begin position="21"/>
        <end position="125"/>
    </location>
</feature>
<gene>
    <name evidence="7" type="ORF">B0G62_11838</name>
</gene>
<keyword evidence="3" id="KW-0560">Oxidoreductase</keyword>
<evidence type="ECO:0000256" key="3">
    <source>
        <dbReference type="ARBA" id="ARBA00023002"/>
    </source>
</evidence>
<dbReference type="GO" id="GO:0046872">
    <property type="term" value="F:metal ion binding"/>
    <property type="evidence" value="ECO:0007669"/>
    <property type="project" value="UniProtKB-KW"/>
</dbReference>
<evidence type="ECO:0000256" key="4">
    <source>
        <dbReference type="ARBA" id="ARBA00023004"/>
    </source>
</evidence>
<keyword evidence="5" id="KW-0411">Iron-sulfur</keyword>
<dbReference type="AlphaFoldDB" id="A0A2S4LYE2"/>
<keyword evidence="4" id="KW-0408">Iron</keyword>
<evidence type="ECO:0000256" key="1">
    <source>
        <dbReference type="ARBA" id="ARBA00022714"/>
    </source>
</evidence>
<comment type="caution">
    <text evidence="7">The sequence shown here is derived from an EMBL/GenBank/DDBJ whole genome shotgun (WGS) entry which is preliminary data.</text>
</comment>
<dbReference type="GO" id="GO:0016491">
    <property type="term" value="F:oxidoreductase activity"/>
    <property type="evidence" value="ECO:0007669"/>
    <property type="project" value="UniProtKB-KW"/>
</dbReference>
<name>A0A2S4LYE2_9BURK</name>
<protein>
    <submittedName>
        <fullName evidence="7">Rieske-like 2Fe-2S protein</fullName>
    </submittedName>
</protein>
<organism evidence="7 8">
    <name type="scientific">Paraburkholderia eburnea</name>
    <dbReference type="NCBI Taxonomy" id="1189126"/>
    <lineage>
        <taxon>Bacteria</taxon>
        <taxon>Pseudomonadati</taxon>
        <taxon>Pseudomonadota</taxon>
        <taxon>Betaproteobacteria</taxon>
        <taxon>Burkholderiales</taxon>
        <taxon>Burkholderiaceae</taxon>
        <taxon>Paraburkholderia</taxon>
    </lineage>
</organism>
<dbReference type="RefSeq" id="WP_208624245.1">
    <property type="nucleotide sequence ID" value="NZ_PQGA01000018.1"/>
</dbReference>
<dbReference type="Gene3D" id="2.102.10.10">
    <property type="entry name" value="Rieske [2Fe-2S] iron-sulphur domain"/>
    <property type="match status" value="1"/>
</dbReference>
<dbReference type="InterPro" id="IPR036922">
    <property type="entry name" value="Rieske_2Fe-2S_sf"/>
</dbReference>
<dbReference type="EMBL" id="PQGA01000018">
    <property type="protein sequence ID" value="POR47447.1"/>
    <property type="molecule type" value="Genomic_DNA"/>
</dbReference>
<sequence>MPLSGRSASAVRQFEEDAMDWSAICASDEVAACTTRAVTLGAARLVVWRDGEGDIHVWDDRCPHRGDPLSGGSVNGGLLTCPSHGWRFDVNGQQVRMLTVASPRCMSANDATVYPACEREGLIWACVTTPA</sequence>
<keyword evidence="8" id="KW-1185">Reference proteome</keyword>
<dbReference type="PANTHER" id="PTHR21266">
    <property type="entry name" value="IRON-SULFUR DOMAIN CONTAINING PROTEIN"/>
    <property type="match status" value="1"/>
</dbReference>
<keyword evidence="2" id="KW-0479">Metal-binding</keyword>
<evidence type="ECO:0000256" key="2">
    <source>
        <dbReference type="ARBA" id="ARBA00022723"/>
    </source>
</evidence>
<dbReference type="PROSITE" id="PS51296">
    <property type="entry name" value="RIESKE"/>
    <property type="match status" value="1"/>
</dbReference>
<evidence type="ECO:0000313" key="7">
    <source>
        <dbReference type="EMBL" id="POR47447.1"/>
    </source>
</evidence>